<evidence type="ECO:0000313" key="2">
    <source>
        <dbReference type="Proteomes" id="UP000004535"/>
    </source>
</evidence>
<name>B9BH15_9BURK</name>
<comment type="caution">
    <text evidence="1">The sequence shown here is derived from an EMBL/GenBank/DDBJ whole genome shotgun (WGS) entry which is preliminary data.</text>
</comment>
<dbReference type="EMBL" id="ACFC01000001">
    <property type="protein sequence ID" value="EEE09079.1"/>
    <property type="molecule type" value="Genomic_DNA"/>
</dbReference>
<accession>B9BH15</accession>
<dbReference type="AlphaFoldDB" id="B9BH15"/>
<reference evidence="1 2" key="1">
    <citation type="journal article" date="2012" name="J. Bacteriol.">
        <title>Draft Genome Sequence Determination for Cystic Fibrosis and Chronic Granulomatous Disease Burkholderia multivorans Isolates.</title>
        <authorList>
            <person name="Varga J.J."/>
            <person name="Losada L."/>
            <person name="Zelazny A.M."/>
            <person name="Brinkac L."/>
            <person name="Harkins D."/>
            <person name="Radune D."/>
            <person name="Hostetler J."/>
            <person name="Sampaio E.P."/>
            <person name="Ronning C.M."/>
            <person name="Nierman W.C."/>
            <person name="Greenberg D.E."/>
            <person name="Holland S.M."/>
            <person name="Goldberg J.B."/>
        </authorList>
    </citation>
    <scope>NUCLEOTIDE SEQUENCE [LARGE SCALE GENOMIC DNA]</scope>
    <source>
        <strain evidence="1 2">CGD2</strain>
    </source>
</reference>
<sequence>MRTLPDRTRDRPRRQRALVVNDALRVDVHNATGLLPFVCGCYSAARIALI</sequence>
<protein>
    <submittedName>
        <fullName evidence="1">Uncharacterized protein</fullName>
    </submittedName>
</protein>
<gene>
    <name evidence="1" type="ORF">BURMUCGD2_4450</name>
</gene>
<evidence type="ECO:0000313" key="1">
    <source>
        <dbReference type="EMBL" id="EEE09079.1"/>
    </source>
</evidence>
<dbReference type="Proteomes" id="UP000004535">
    <property type="component" value="Unassembled WGS sequence"/>
</dbReference>
<organism evidence="1 2">
    <name type="scientific">Burkholderia multivorans CGD2</name>
    <dbReference type="NCBI Taxonomy" id="513052"/>
    <lineage>
        <taxon>Bacteria</taxon>
        <taxon>Pseudomonadati</taxon>
        <taxon>Pseudomonadota</taxon>
        <taxon>Betaproteobacteria</taxon>
        <taxon>Burkholderiales</taxon>
        <taxon>Burkholderiaceae</taxon>
        <taxon>Burkholderia</taxon>
        <taxon>Burkholderia cepacia complex</taxon>
    </lineage>
</organism>
<proteinExistence type="predicted"/>